<dbReference type="Pfam" id="PF03971">
    <property type="entry name" value="IDH"/>
    <property type="match status" value="1"/>
</dbReference>
<dbReference type="PANTHER" id="PTHR36999">
    <property type="entry name" value="ISOCITRATE DEHYDROGENASE [NADP]"/>
    <property type="match status" value="1"/>
</dbReference>
<dbReference type="PANTHER" id="PTHR36999:SF1">
    <property type="entry name" value="ISOCITRATE DEHYDROGENASE (NADP(+))"/>
    <property type="match status" value="1"/>
</dbReference>
<dbReference type="KEGG" id="hja:BST95_12195"/>
<keyword evidence="3 12" id="KW-0479">Metal-binding</keyword>
<evidence type="ECO:0000256" key="3">
    <source>
        <dbReference type="ARBA" id="ARBA00022723"/>
    </source>
</evidence>
<evidence type="ECO:0000256" key="2">
    <source>
        <dbReference type="ARBA" id="ARBA00022532"/>
    </source>
</evidence>
<proteinExistence type="inferred from homology"/>
<name>A0AAP8SNR7_9GAMM</name>
<feature type="site" description="Critical for catalysis" evidence="10">
    <location>
        <position position="421"/>
    </location>
</feature>
<evidence type="ECO:0000256" key="9">
    <source>
        <dbReference type="PIRNR" id="PIRNR009407"/>
    </source>
</evidence>
<comment type="cofactor">
    <cofactor evidence="12">
        <name>Mg(2+)</name>
        <dbReference type="ChEBI" id="CHEBI:18420"/>
    </cofactor>
    <cofactor evidence="12">
        <name>Mn(2+)</name>
        <dbReference type="ChEBI" id="CHEBI:29035"/>
    </cofactor>
    <text evidence="12">Binds 1 Mg(2+) or Mn(2+) ion per subunit.</text>
</comment>
<dbReference type="GO" id="GO:0006099">
    <property type="term" value="P:tricarboxylic acid cycle"/>
    <property type="evidence" value="ECO:0007669"/>
    <property type="project" value="UniProtKB-KW"/>
</dbReference>
<keyword evidence="1 9" id="KW-0329">Glyoxylate bypass</keyword>
<dbReference type="NCBIfam" id="TIGR00178">
    <property type="entry name" value="monomer_idh"/>
    <property type="match status" value="1"/>
</dbReference>
<feature type="binding site" evidence="12">
    <location>
        <position position="553"/>
    </location>
    <ligand>
        <name>Mg(2+)</name>
        <dbReference type="ChEBI" id="CHEBI:18420"/>
    </ligand>
</feature>
<dbReference type="EMBL" id="PKUR01000002">
    <property type="protein sequence ID" value="PLW86925.1"/>
    <property type="molecule type" value="Genomic_DNA"/>
</dbReference>
<protein>
    <recommendedName>
        <fullName evidence="9">Isocitrate dehydrogenase [NADP]</fullName>
        <ecNumber evidence="9">1.1.1.42</ecNumber>
    </recommendedName>
    <alternativeName>
        <fullName evidence="9">Oxalosuccinate decarboxylase</fullName>
    </alternativeName>
</protein>
<evidence type="ECO:0000256" key="12">
    <source>
        <dbReference type="PIRSR" id="PIRSR009407-3"/>
    </source>
</evidence>
<feature type="binding site" evidence="13">
    <location>
        <begin position="585"/>
        <end position="586"/>
    </location>
    <ligand>
        <name>NADP(+)</name>
        <dbReference type="ChEBI" id="CHEBI:58349"/>
    </ligand>
</feature>
<evidence type="ECO:0000256" key="4">
    <source>
        <dbReference type="ARBA" id="ARBA00022842"/>
    </source>
</evidence>
<dbReference type="GO" id="GO:0046872">
    <property type="term" value="F:metal ion binding"/>
    <property type="evidence" value="ECO:0007669"/>
    <property type="project" value="UniProtKB-KW"/>
</dbReference>
<feature type="binding site" evidence="12">
    <location>
        <position position="549"/>
    </location>
    <ligand>
        <name>Mg(2+)</name>
        <dbReference type="ChEBI" id="CHEBI:18420"/>
    </ligand>
</feature>
<reference evidence="14 15" key="1">
    <citation type="submission" date="2018-01" db="EMBL/GenBank/DDBJ databases">
        <title>The draft genome sequence of Halioglobus japonicus S1-36.</title>
        <authorList>
            <person name="Du Z.-J."/>
            <person name="Shi M.-J."/>
        </authorList>
    </citation>
    <scope>NUCLEOTIDE SEQUENCE [LARGE SCALE GENOMIC DNA]</scope>
    <source>
        <strain evidence="14 15">S1-36</strain>
    </source>
</reference>
<feature type="binding site" evidence="13">
    <location>
        <position position="590"/>
    </location>
    <ligand>
        <name>NADP(+)</name>
        <dbReference type="ChEBI" id="CHEBI:58349"/>
    </ligand>
</feature>
<comment type="catalytic activity">
    <reaction evidence="7 9">
        <text>D-threo-isocitrate + NADP(+) = 2-oxoglutarate + CO2 + NADPH</text>
        <dbReference type="Rhea" id="RHEA:19629"/>
        <dbReference type="ChEBI" id="CHEBI:15562"/>
        <dbReference type="ChEBI" id="CHEBI:16526"/>
        <dbReference type="ChEBI" id="CHEBI:16810"/>
        <dbReference type="ChEBI" id="CHEBI:57783"/>
        <dbReference type="ChEBI" id="CHEBI:58349"/>
        <dbReference type="EC" id="1.1.1.42"/>
    </reaction>
</comment>
<evidence type="ECO:0000256" key="6">
    <source>
        <dbReference type="ARBA" id="ARBA00023002"/>
    </source>
</evidence>
<organism evidence="14 15">
    <name type="scientific">Halioglobus japonicus</name>
    <dbReference type="NCBI Taxonomy" id="930805"/>
    <lineage>
        <taxon>Bacteria</taxon>
        <taxon>Pseudomonadati</taxon>
        <taxon>Pseudomonadota</taxon>
        <taxon>Gammaproteobacteria</taxon>
        <taxon>Cellvibrionales</taxon>
        <taxon>Halieaceae</taxon>
        <taxon>Halioglobus</taxon>
    </lineage>
</organism>
<keyword evidence="5 9" id="KW-0521">NADP</keyword>
<feature type="binding site" evidence="13">
    <location>
        <begin position="84"/>
        <end position="89"/>
    </location>
    <ligand>
        <name>NADP(+)</name>
        <dbReference type="ChEBI" id="CHEBI:58349"/>
    </ligand>
</feature>
<evidence type="ECO:0000256" key="13">
    <source>
        <dbReference type="PIRSR" id="PIRSR009407-4"/>
    </source>
</evidence>
<evidence type="ECO:0000256" key="10">
    <source>
        <dbReference type="PIRSR" id="PIRSR009407-1"/>
    </source>
</evidence>
<accession>A0AAP8SNR7</accession>
<comment type="similarity">
    <text evidence="8 9">Belongs to the monomeric-type IDH family.</text>
</comment>
<feature type="site" description="Critical for catalysis" evidence="10">
    <location>
        <position position="256"/>
    </location>
</feature>
<dbReference type="GO" id="GO:0006097">
    <property type="term" value="P:glyoxylate cycle"/>
    <property type="evidence" value="ECO:0007669"/>
    <property type="project" value="UniProtKB-KW"/>
</dbReference>
<evidence type="ECO:0000256" key="11">
    <source>
        <dbReference type="PIRSR" id="PIRSR009407-2"/>
    </source>
</evidence>
<feature type="binding site" evidence="12">
    <location>
        <position position="351"/>
    </location>
    <ligand>
        <name>Mg(2+)</name>
        <dbReference type="ChEBI" id="CHEBI:18420"/>
    </ligand>
</feature>
<keyword evidence="4 12" id="KW-0460">Magnesium</keyword>
<dbReference type="GO" id="GO:0004450">
    <property type="term" value="F:isocitrate dehydrogenase (NADP+) activity"/>
    <property type="evidence" value="ECO:0007669"/>
    <property type="project" value="UniProtKB-EC"/>
</dbReference>
<feature type="binding site" evidence="13">
    <location>
        <begin position="601"/>
        <end position="603"/>
    </location>
    <ligand>
        <name>NADP(+)</name>
        <dbReference type="ChEBI" id="CHEBI:58349"/>
    </ligand>
</feature>
<dbReference type="InterPro" id="IPR004436">
    <property type="entry name" value="Isocitrate_DH_NADP_mono"/>
</dbReference>
<dbReference type="RefSeq" id="WP_084199773.1">
    <property type="nucleotide sequence ID" value="NZ_BMYL01000009.1"/>
</dbReference>
<evidence type="ECO:0000313" key="15">
    <source>
        <dbReference type="Proteomes" id="UP000235162"/>
    </source>
</evidence>
<dbReference type="SUPFAM" id="SSF53659">
    <property type="entry name" value="Isocitrate/Isopropylmalate dehydrogenase-like"/>
    <property type="match status" value="1"/>
</dbReference>
<feature type="binding site" evidence="13">
    <location>
        <position position="650"/>
    </location>
    <ligand>
        <name>NADP(+)</name>
        <dbReference type="ChEBI" id="CHEBI:58349"/>
    </ligand>
</feature>
<keyword evidence="6 9" id="KW-0560">Oxidoreductase</keyword>
<feature type="binding site" evidence="11">
    <location>
        <begin position="134"/>
        <end position="141"/>
    </location>
    <ligand>
        <name>substrate</name>
    </ligand>
</feature>
<evidence type="ECO:0000256" key="1">
    <source>
        <dbReference type="ARBA" id="ARBA00022435"/>
    </source>
</evidence>
<feature type="binding site" evidence="11">
    <location>
        <position position="548"/>
    </location>
    <ligand>
        <name>D-threo-isocitrate</name>
        <dbReference type="ChEBI" id="CHEBI:15562"/>
    </ligand>
</feature>
<dbReference type="Proteomes" id="UP000235162">
    <property type="component" value="Unassembled WGS sequence"/>
</dbReference>
<dbReference type="EC" id="1.1.1.42" evidence="9"/>
<keyword evidence="2 9" id="KW-0816">Tricarboxylic acid cycle</keyword>
<feature type="binding site" evidence="11">
    <location>
        <position position="147"/>
    </location>
    <ligand>
        <name>D-threo-isocitrate</name>
        <dbReference type="ChEBI" id="CHEBI:15562"/>
    </ligand>
</feature>
<feature type="binding site" evidence="13">
    <location>
        <position position="137"/>
    </location>
    <ligand>
        <name>NADP(+)</name>
        <dbReference type="ChEBI" id="CHEBI:58349"/>
    </ligand>
</feature>
<keyword evidence="15" id="KW-1185">Reference proteome</keyword>
<evidence type="ECO:0000256" key="5">
    <source>
        <dbReference type="ARBA" id="ARBA00022857"/>
    </source>
</evidence>
<evidence type="ECO:0000256" key="7">
    <source>
        <dbReference type="ARBA" id="ARBA00023554"/>
    </source>
</evidence>
<gene>
    <name evidence="14" type="ORF">C0029_11200</name>
</gene>
<evidence type="ECO:0000256" key="8">
    <source>
        <dbReference type="ARBA" id="ARBA00046318"/>
    </source>
</evidence>
<sequence>MSSNANTIYYTLTDEAPSLATCSLLPIVRTFTSAAGIDVKITDISLAGRILAGFPDYLAEEQRVQDGLAFLGELTQDPGANIVKLPNISASVPQLKDCIAELQGQGYPLPDYPENSESEEQKDVAARYAKVLGSAVNPVLREGNSDRRAPGAVKQFAKKFPHSMGAWSKASRSHADYMRGGDFYSAEQSFTMEQAGNIRIEFVAPDGTVSVKKELALLEGEVVDSMRMSAAMLREFLEETMQDAKDSGVMWSLHVKATMMKVSHPIVFGHAVTVFYKDLFEKHAELFDELGVNPNNGLSSVYEKIQSLPRSKREEIEQDIHDCYEHRPELAMVDSVKGITNLHVPSDVIVDASMPAMIRNGGKMWGPDGKPKDTKAVMPESTYSVLYQEMINFCKTNGAFDPTTCGTVPNVGLMAKKAEEYGSHDKTFEIEELGTMRVVSEAGDVIMQHEVEPGDIWRACQTKDEAIRDWVKLAVTRSRQSDTPVIFWLDRNRAHDIELIKKVNTYLTEHDTEGLDIRIMTYVEAIRRSMERMLRGRDTISATGNVLRDYLTDLFPIMELGTSAKMLSIVPMLKGGGMYETGAGGSAPKHVQQLQEENHLRWDSLGEFLALAVSLEDMGLKQNNGKAAILAKTLDAATGKLLENNKSPSRKVGELDNRGSHFYLGLYWAQAVAAQTEDAELAAKFTPFAKALEEAEATIVAELEKAQGKPVEEEGYGYYHADRAAIKRIMRPSATLNAVLADANA</sequence>
<dbReference type="AlphaFoldDB" id="A0AAP8SNR7"/>
<dbReference type="PIRSF" id="PIRSF009407">
    <property type="entry name" value="IDH_monmr"/>
    <property type="match status" value="1"/>
</dbReference>
<comment type="caution">
    <text evidence="14">The sequence shown here is derived from an EMBL/GenBank/DDBJ whole genome shotgun (WGS) entry which is preliminary data.</text>
</comment>
<evidence type="ECO:0000313" key="14">
    <source>
        <dbReference type="EMBL" id="PLW86925.1"/>
    </source>
</evidence>